<dbReference type="PANTHER" id="PTHR15549">
    <property type="entry name" value="PAIRED IMMUNOGLOBULIN-LIKE TYPE 2 RECEPTOR"/>
    <property type="match status" value="1"/>
</dbReference>
<feature type="compositionally biased region" description="Low complexity" evidence="5">
    <location>
        <begin position="113"/>
        <end position="142"/>
    </location>
</feature>
<name>A0A1F8A9E2_9EURO</name>
<protein>
    <submittedName>
        <fullName evidence="8">Uncharacterized protein</fullName>
    </submittedName>
</protein>
<feature type="transmembrane region" description="Helical" evidence="6">
    <location>
        <begin position="159"/>
        <end position="181"/>
    </location>
</feature>
<dbReference type="RefSeq" id="XP_022391736.1">
    <property type="nucleotide sequence ID" value="XM_022529803.1"/>
</dbReference>
<evidence type="ECO:0000256" key="4">
    <source>
        <dbReference type="ARBA" id="ARBA00023136"/>
    </source>
</evidence>
<dbReference type="InterPro" id="IPR051694">
    <property type="entry name" value="Immunoregulatory_rcpt-like"/>
</dbReference>
<evidence type="ECO:0000256" key="6">
    <source>
        <dbReference type="SAM" id="Phobius"/>
    </source>
</evidence>
<comment type="caution">
    <text evidence="8">The sequence shown here is derived from an EMBL/GenBank/DDBJ whole genome shotgun (WGS) entry which is preliminary data.</text>
</comment>
<keyword evidence="4 6" id="KW-0472">Membrane</keyword>
<comment type="subcellular location">
    <subcellularLocation>
        <location evidence="1">Membrane</location>
        <topology evidence="1">Single-pass membrane protein</topology>
    </subcellularLocation>
</comment>
<evidence type="ECO:0000256" key="3">
    <source>
        <dbReference type="ARBA" id="ARBA00022989"/>
    </source>
</evidence>
<dbReference type="CDD" id="cd12087">
    <property type="entry name" value="TM_EGFR-like"/>
    <property type="match status" value="1"/>
</dbReference>
<dbReference type="GO" id="GO:0071944">
    <property type="term" value="C:cell periphery"/>
    <property type="evidence" value="ECO:0007669"/>
    <property type="project" value="UniProtKB-ARBA"/>
</dbReference>
<proteinExistence type="predicted"/>
<organism evidence="8 9">
    <name type="scientific">Aspergillus bombycis</name>
    <dbReference type="NCBI Taxonomy" id="109264"/>
    <lineage>
        <taxon>Eukaryota</taxon>
        <taxon>Fungi</taxon>
        <taxon>Dikarya</taxon>
        <taxon>Ascomycota</taxon>
        <taxon>Pezizomycotina</taxon>
        <taxon>Eurotiomycetes</taxon>
        <taxon>Eurotiomycetidae</taxon>
        <taxon>Eurotiales</taxon>
        <taxon>Aspergillaceae</taxon>
        <taxon>Aspergillus</taxon>
    </lineage>
</organism>
<keyword evidence="2 6" id="KW-0812">Transmembrane</keyword>
<dbReference type="AlphaFoldDB" id="A0A1F8A9E2"/>
<feature type="compositionally biased region" description="Low complexity" evidence="5">
    <location>
        <begin position="188"/>
        <end position="198"/>
    </location>
</feature>
<dbReference type="GO" id="GO:0016020">
    <property type="term" value="C:membrane"/>
    <property type="evidence" value="ECO:0007669"/>
    <property type="project" value="UniProtKB-SubCell"/>
</dbReference>
<feature type="signal peptide" evidence="7">
    <location>
        <begin position="1"/>
        <end position="22"/>
    </location>
</feature>
<feature type="region of interest" description="Disordered" evidence="5">
    <location>
        <begin position="188"/>
        <end position="231"/>
    </location>
</feature>
<evidence type="ECO:0000256" key="2">
    <source>
        <dbReference type="ARBA" id="ARBA00022692"/>
    </source>
</evidence>
<keyword evidence="7" id="KW-0732">Signal</keyword>
<dbReference type="EMBL" id="LYCR01000019">
    <property type="protein sequence ID" value="OGM48019.1"/>
    <property type="molecule type" value="Genomic_DNA"/>
</dbReference>
<evidence type="ECO:0000313" key="8">
    <source>
        <dbReference type="EMBL" id="OGM48019.1"/>
    </source>
</evidence>
<evidence type="ECO:0000313" key="9">
    <source>
        <dbReference type="Proteomes" id="UP000179179"/>
    </source>
</evidence>
<accession>A0A1F8A9E2</accession>
<feature type="chain" id="PRO_5009534610" evidence="7">
    <location>
        <begin position="23"/>
        <end position="278"/>
    </location>
</feature>
<keyword evidence="3 6" id="KW-1133">Transmembrane helix</keyword>
<reference evidence="8 9" key="1">
    <citation type="journal article" date="2016" name="Genome Biol. Evol.">
        <title>Draft genome sequence of an aflatoxigenic Aspergillus species, A. bombycis.</title>
        <authorList>
            <person name="Moore G.G."/>
            <person name="Mack B.M."/>
            <person name="Beltz S.B."/>
            <person name="Gilbert M.K."/>
        </authorList>
    </citation>
    <scope>NUCLEOTIDE SEQUENCE [LARGE SCALE GENOMIC DNA]</scope>
    <source>
        <strain evidence="9">NRRL 26010</strain>
    </source>
</reference>
<feature type="region of interest" description="Disordered" evidence="5">
    <location>
        <begin position="252"/>
        <end position="278"/>
    </location>
</feature>
<gene>
    <name evidence="8" type="ORF">ABOM_002673</name>
</gene>
<evidence type="ECO:0000256" key="7">
    <source>
        <dbReference type="SAM" id="SignalP"/>
    </source>
</evidence>
<evidence type="ECO:0000256" key="1">
    <source>
        <dbReference type="ARBA" id="ARBA00004167"/>
    </source>
</evidence>
<dbReference type="OrthoDB" id="4505626at2759"/>
<dbReference type="Proteomes" id="UP000179179">
    <property type="component" value="Unassembled WGS sequence"/>
</dbReference>
<sequence length="278" mass="29290">MARLSMFCLAYITVTLLSCANAWTLTWRNDTGAQILDGDSIQNCTRIYHQKGEEFSFNPEGKWCLRFWDEATCENQIGKTCEGTRWKQIASRNISAFNVYAMPPADISANGMASTSTTSTSSTSSTMATTSSATTSAVATETGQSGNDDPPSSSLSGGAIAGIVIGAVAGVAILAALFFFWGRRKRNAATPAPADTTPAPGPDERTFPEAVDPSKPAMSETQTQVSSVSPYGYPAAGVKSVELPGEKVGAELSSSRQLVEMGNTPLAEMDGTSTVKRP</sequence>
<feature type="region of interest" description="Disordered" evidence="5">
    <location>
        <begin position="111"/>
        <end position="153"/>
    </location>
</feature>
<dbReference type="PROSITE" id="PS51257">
    <property type="entry name" value="PROKAR_LIPOPROTEIN"/>
    <property type="match status" value="1"/>
</dbReference>
<evidence type="ECO:0000256" key="5">
    <source>
        <dbReference type="SAM" id="MobiDB-lite"/>
    </source>
</evidence>
<feature type="compositionally biased region" description="Polar residues" evidence="5">
    <location>
        <begin position="219"/>
        <end position="229"/>
    </location>
</feature>
<dbReference type="PANTHER" id="PTHR15549:SF6">
    <property type="entry name" value="MID2 DOMAIN-CONTAINING PROTEIN"/>
    <property type="match status" value="1"/>
</dbReference>
<dbReference type="STRING" id="109264.A0A1F8A9E2"/>
<keyword evidence="9" id="KW-1185">Reference proteome</keyword>
<dbReference type="GeneID" id="34446063"/>